<protein>
    <submittedName>
        <fullName evidence="1">Uncharacterized protein</fullName>
    </submittedName>
</protein>
<dbReference type="AlphaFoldDB" id="A0A0E2LSL5"/>
<accession>A0A0E2LSL5</accession>
<dbReference type="EMBL" id="AWUW01000021">
    <property type="protein sequence ID" value="ERJ68528.1"/>
    <property type="molecule type" value="Genomic_DNA"/>
</dbReference>
<organism evidence="1 2">
    <name type="scientific">Porphyromonas gingivalis F0570</name>
    <dbReference type="NCBI Taxonomy" id="1227271"/>
    <lineage>
        <taxon>Bacteria</taxon>
        <taxon>Pseudomonadati</taxon>
        <taxon>Bacteroidota</taxon>
        <taxon>Bacteroidia</taxon>
        <taxon>Bacteroidales</taxon>
        <taxon>Porphyromonadaceae</taxon>
        <taxon>Porphyromonas</taxon>
    </lineage>
</organism>
<evidence type="ECO:0000313" key="1">
    <source>
        <dbReference type="EMBL" id="ERJ68528.1"/>
    </source>
</evidence>
<comment type="caution">
    <text evidence="1">The sequence shown here is derived from an EMBL/GenBank/DDBJ whole genome shotgun (WGS) entry which is preliminary data.</text>
</comment>
<proteinExistence type="predicted"/>
<reference evidence="1 2" key="1">
    <citation type="submission" date="2013-06" db="EMBL/GenBank/DDBJ databases">
        <authorList>
            <person name="Weinstock G."/>
            <person name="Sodergren E."/>
            <person name="Lobos E.A."/>
            <person name="Fulton L."/>
            <person name="Fulton R."/>
            <person name="Courtney L."/>
            <person name="Fronick C."/>
            <person name="O'Laughlin M."/>
            <person name="Godfrey J."/>
            <person name="Wilson R.M."/>
            <person name="Miner T."/>
            <person name="Farmer C."/>
            <person name="Delehaunty K."/>
            <person name="Cordes M."/>
            <person name="Minx P."/>
            <person name="Tomlinson C."/>
            <person name="Chen J."/>
            <person name="Wollam A."/>
            <person name="Pepin K.H."/>
            <person name="Bhonagiri V."/>
            <person name="Zhang X."/>
            <person name="Warren W."/>
            <person name="Mitreva M."/>
            <person name="Mardis E.R."/>
            <person name="Wilson R.K."/>
        </authorList>
    </citation>
    <scope>NUCLEOTIDE SEQUENCE [LARGE SCALE GENOMIC DNA]</scope>
    <source>
        <strain evidence="1 2">F0570</strain>
    </source>
</reference>
<gene>
    <name evidence="1" type="ORF">HMPREF1555_00370</name>
</gene>
<dbReference type="HOGENOM" id="CLU_2937751_0_0_10"/>
<evidence type="ECO:0000313" key="2">
    <source>
        <dbReference type="Proteomes" id="UP000016630"/>
    </source>
</evidence>
<name>A0A0E2LSL5_PORGN</name>
<sequence>MQKTNEGVSKRMKHPRSYKENRMLFEHMISRNFSFPNLKTFLSRRLRISLPSNTSVLFAE</sequence>
<dbReference type="Proteomes" id="UP000016630">
    <property type="component" value="Unassembled WGS sequence"/>
</dbReference>